<dbReference type="AlphaFoldDB" id="A0A4Z1BKW7"/>
<accession>A0A4Z1BKW7</accession>
<keyword evidence="1" id="KW-0812">Transmembrane</keyword>
<feature type="transmembrane region" description="Helical" evidence="1">
    <location>
        <begin position="139"/>
        <end position="157"/>
    </location>
</feature>
<feature type="transmembrane region" description="Helical" evidence="1">
    <location>
        <begin position="75"/>
        <end position="97"/>
    </location>
</feature>
<feature type="transmembrane region" description="Helical" evidence="1">
    <location>
        <begin position="257"/>
        <end position="274"/>
    </location>
</feature>
<feature type="transmembrane region" description="Helical" evidence="1">
    <location>
        <begin position="5"/>
        <end position="27"/>
    </location>
</feature>
<feature type="transmembrane region" description="Helical" evidence="1">
    <location>
        <begin position="109"/>
        <end position="133"/>
    </location>
</feature>
<feature type="transmembrane region" description="Helical" evidence="1">
    <location>
        <begin position="169"/>
        <end position="198"/>
    </location>
</feature>
<dbReference type="InterPro" id="IPR045691">
    <property type="entry name" value="DUF6056"/>
</dbReference>
<feature type="transmembrane region" description="Helical" evidence="1">
    <location>
        <begin position="343"/>
        <end position="360"/>
    </location>
</feature>
<dbReference type="Pfam" id="PF19528">
    <property type="entry name" value="DUF6056"/>
    <property type="match status" value="1"/>
</dbReference>
<evidence type="ECO:0000256" key="1">
    <source>
        <dbReference type="SAM" id="Phobius"/>
    </source>
</evidence>
<feature type="transmembrane region" description="Helical" evidence="1">
    <location>
        <begin position="204"/>
        <end position="224"/>
    </location>
</feature>
<keyword evidence="3" id="KW-1185">Reference proteome</keyword>
<organism evidence="2 3">
    <name type="scientific">Empedobacter tilapiae</name>
    <dbReference type="NCBI Taxonomy" id="2491114"/>
    <lineage>
        <taxon>Bacteria</taxon>
        <taxon>Pseudomonadati</taxon>
        <taxon>Bacteroidota</taxon>
        <taxon>Flavobacteriia</taxon>
        <taxon>Flavobacteriales</taxon>
        <taxon>Weeksellaceae</taxon>
        <taxon>Empedobacter</taxon>
    </lineage>
</organism>
<keyword evidence="1" id="KW-0472">Membrane</keyword>
<feature type="transmembrane region" description="Helical" evidence="1">
    <location>
        <begin position="286"/>
        <end position="308"/>
    </location>
</feature>
<evidence type="ECO:0000313" key="2">
    <source>
        <dbReference type="EMBL" id="TGN26390.1"/>
    </source>
</evidence>
<protein>
    <submittedName>
        <fullName evidence="2">Uncharacterized protein</fullName>
    </submittedName>
</protein>
<dbReference type="RefSeq" id="WP_135835894.1">
    <property type="nucleotide sequence ID" value="NZ_CAUQWU010000001.1"/>
</dbReference>
<reference evidence="2 3" key="1">
    <citation type="submission" date="2019-03" db="EMBL/GenBank/DDBJ databases">
        <title>Empedobacter tilapiae sp. nov., isolated from an intestine of Nile tilapia Oreochromis niloticus.</title>
        <authorList>
            <person name="Kim Y.-O."/>
            <person name="Yoon J.-H."/>
        </authorList>
    </citation>
    <scope>NUCLEOTIDE SEQUENCE [LARGE SCALE GENOMIC DNA]</scope>
    <source>
        <strain evidence="2 3">MRS2</strain>
    </source>
</reference>
<proteinExistence type="predicted"/>
<evidence type="ECO:0000313" key="3">
    <source>
        <dbReference type="Proteomes" id="UP000297998"/>
    </source>
</evidence>
<dbReference type="EMBL" id="SRPE01000007">
    <property type="protein sequence ID" value="TGN26390.1"/>
    <property type="molecule type" value="Genomic_DNA"/>
</dbReference>
<comment type="caution">
    <text evidence="2">The sequence shown here is derived from an EMBL/GenBank/DDBJ whole genome shotgun (WGS) entry which is preliminary data.</text>
</comment>
<name>A0A4Z1BKW7_9FLAO</name>
<feature type="transmembrane region" description="Helical" evidence="1">
    <location>
        <begin position="320"/>
        <end position="337"/>
    </location>
</feature>
<gene>
    <name evidence="2" type="ORF">E4J94_11205</name>
</gene>
<sequence>MKKSVLILIILNFLILFPIIFLCFYNYPSADDFSYGVALKNNSFVDIQIQRYLDWTSRYIATGVLTVSPLAFNSINYFGIYSLVFIVLFFVGFLYFLKSIEVDNLKKRFLLSTSFLSIYTLLLCSLSENYYWLAGSITYFFPSIFFIIFLGSIINIYKNNRLIDKIIFILSILILGGCSEIYLGFSFITIVLTAIVQFINTKKINNFVLLGSFLTIVLMAFVLFSPGNQVRSQLHPQDFTFIDLLVLSIKKFIVINIRYNIMAFIFFLVLARIVKIENYTFHKIPIWGLLILMNGFLFVGIVISIYGVKANFPPRVENMLIFVSFFFLFFIAVKVMNKYNMNAQMVYTLGVVVAIIYMYLPKNDFQKDSNMKLVYEDIFQGKVFSYKKQVIQRDYDLKKCKGDCVIKPIYNPPRSLMFKDVSLESNSFINKSMAIFYHLESVKVVKEDY</sequence>
<dbReference type="OrthoDB" id="1081881at2"/>
<keyword evidence="1" id="KW-1133">Transmembrane helix</keyword>
<dbReference type="Proteomes" id="UP000297998">
    <property type="component" value="Unassembled WGS sequence"/>
</dbReference>